<organism evidence="5 6">
    <name type="scientific">Haloplanus litoreus</name>
    <dbReference type="NCBI Taxonomy" id="767515"/>
    <lineage>
        <taxon>Archaea</taxon>
        <taxon>Methanobacteriati</taxon>
        <taxon>Methanobacteriota</taxon>
        <taxon>Stenosarchaea group</taxon>
        <taxon>Halobacteria</taxon>
        <taxon>Halobacteriales</taxon>
        <taxon>Haloferacaceae</taxon>
        <taxon>Haloplanus</taxon>
    </lineage>
</organism>
<dbReference type="PROSITE" id="PS00166">
    <property type="entry name" value="ENOYL_COA_HYDRATASE"/>
    <property type="match status" value="1"/>
</dbReference>
<sequence length="269" mass="29159">MVTDDTYQYLDYEDDGAVRTVRIDNPPVNLLTSDLKAELFDVVERIEADPEARCLLLRGQKRGTFSGGRDLNESRSWIESTETGAEIEDAWNRGRKLIHEMLTSSAVIVAVVEGAAVGGGAELLLHCDVVFASADAEIGFPEIERGLFPGTGAIELLPDLVGRRTALAILLTGDVYPASEWAELGVVTDVCEPPETYAAATAFAETVAGRPAPAVAAIKRTLEAYRTASPEAARRRELALFKEVFTSPEAAEGVRAFFEDRDPDFGSHE</sequence>
<reference evidence="5 6" key="1">
    <citation type="journal article" date="2019" name="Int. J. Syst. Evol. Microbiol.">
        <title>The Global Catalogue of Microorganisms (GCM) 10K type strain sequencing project: providing services to taxonomists for standard genome sequencing and annotation.</title>
        <authorList>
            <consortium name="The Broad Institute Genomics Platform"/>
            <consortium name="The Broad Institute Genome Sequencing Center for Infectious Disease"/>
            <person name="Wu L."/>
            <person name="Ma J."/>
        </authorList>
    </citation>
    <scope>NUCLEOTIDE SEQUENCE [LARGE SCALE GENOMIC DNA]</scope>
    <source>
        <strain evidence="5 6">GX21</strain>
    </source>
</reference>
<dbReference type="AlphaFoldDB" id="A0ABD6A2A0"/>
<dbReference type="CDD" id="cd06558">
    <property type="entry name" value="crotonase-like"/>
    <property type="match status" value="1"/>
</dbReference>
<dbReference type="GO" id="GO:0006629">
    <property type="term" value="P:lipid metabolic process"/>
    <property type="evidence" value="ECO:0007669"/>
    <property type="project" value="UniProtKB-KW"/>
</dbReference>
<name>A0ABD6A2A0_9EURY</name>
<comment type="similarity">
    <text evidence="1 4">Belongs to the enoyl-CoA hydratase/isomerase family.</text>
</comment>
<gene>
    <name evidence="5" type="ORF">ACFQKE_15760</name>
</gene>
<keyword evidence="2" id="KW-0443">Lipid metabolism</keyword>
<dbReference type="GeneID" id="96955136"/>
<dbReference type="PANTHER" id="PTHR11941:SF169">
    <property type="entry name" value="(7AS)-7A-METHYL-1,5-DIOXO-2,3,5,6,7,7A-HEXAHYDRO-1H-INDENE-CARBOXYL-COA HYDROLASE"/>
    <property type="match status" value="1"/>
</dbReference>
<evidence type="ECO:0000256" key="4">
    <source>
        <dbReference type="RuleBase" id="RU003707"/>
    </source>
</evidence>
<dbReference type="Proteomes" id="UP001596434">
    <property type="component" value="Unassembled WGS sequence"/>
</dbReference>
<dbReference type="InterPro" id="IPR018376">
    <property type="entry name" value="Enoyl-CoA_hyd/isom_CS"/>
</dbReference>
<evidence type="ECO:0000256" key="2">
    <source>
        <dbReference type="ARBA" id="ARBA00023098"/>
    </source>
</evidence>
<dbReference type="RefSeq" id="WP_379706060.1">
    <property type="nucleotide sequence ID" value="NZ_JBHTAT010000001.1"/>
</dbReference>
<accession>A0ABD6A2A0</accession>
<dbReference type="Pfam" id="PF00378">
    <property type="entry name" value="ECH_1"/>
    <property type="match status" value="1"/>
</dbReference>
<dbReference type="PANTHER" id="PTHR11941">
    <property type="entry name" value="ENOYL-COA HYDRATASE-RELATED"/>
    <property type="match status" value="1"/>
</dbReference>
<protein>
    <submittedName>
        <fullName evidence="5">Enoyl-CoA hydratase/isomerase family protein</fullName>
    </submittedName>
</protein>
<dbReference type="InterPro" id="IPR001753">
    <property type="entry name" value="Enoyl-CoA_hydra/iso"/>
</dbReference>
<keyword evidence="6" id="KW-1185">Reference proteome</keyword>
<dbReference type="GO" id="GO:0016829">
    <property type="term" value="F:lyase activity"/>
    <property type="evidence" value="ECO:0007669"/>
    <property type="project" value="UniProtKB-KW"/>
</dbReference>
<dbReference type="Gene3D" id="3.90.226.10">
    <property type="entry name" value="2-enoyl-CoA Hydratase, Chain A, domain 1"/>
    <property type="match status" value="1"/>
</dbReference>
<proteinExistence type="inferred from homology"/>
<evidence type="ECO:0000256" key="1">
    <source>
        <dbReference type="ARBA" id="ARBA00005254"/>
    </source>
</evidence>
<evidence type="ECO:0000256" key="3">
    <source>
        <dbReference type="ARBA" id="ARBA00023239"/>
    </source>
</evidence>
<dbReference type="InterPro" id="IPR029045">
    <property type="entry name" value="ClpP/crotonase-like_dom_sf"/>
</dbReference>
<evidence type="ECO:0000313" key="5">
    <source>
        <dbReference type="EMBL" id="MFC7256742.1"/>
    </source>
</evidence>
<keyword evidence="3" id="KW-0456">Lyase</keyword>
<comment type="caution">
    <text evidence="5">The sequence shown here is derived from an EMBL/GenBank/DDBJ whole genome shotgun (WGS) entry which is preliminary data.</text>
</comment>
<dbReference type="EMBL" id="JBHTAT010000001">
    <property type="protein sequence ID" value="MFC7256742.1"/>
    <property type="molecule type" value="Genomic_DNA"/>
</dbReference>
<evidence type="ECO:0000313" key="6">
    <source>
        <dbReference type="Proteomes" id="UP001596434"/>
    </source>
</evidence>
<dbReference type="SUPFAM" id="SSF52096">
    <property type="entry name" value="ClpP/crotonase"/>
    <property type="match status" value="1"/>
</dbReference>